<dbReference type="InterPro" id="IPR001544">
    <property type="entry name" value="Aminotrans_IV"/>
</dbReference>
<evidence type="ECO:0000256" key="3">
    <source>
        <dbReference type="ARBA" id="ARBA00011738"/>
    </source>
</evidence>
<evidence type="ECO:0000256" key="10">
    <source>
        <dbReference type="NCBIfam" id="TIGR03461"/>
    </source>
</evidence>
<dbReference type="InterPro" id="IPR017824">
    <property type="entry name" value="Aminodeoxychorismate_lyase_IV"/>
</dbReference>
<keyword evidence="4 12" id="KW-0663">Pyridoxal phosphate</keyword>
<dbReference type="InterPro" id="IPR050571">
    <property type="entry name" value="Class-IV_PLP-Dep_Aminotrnsfr"/>
</dbReference>
<dbReference type="EMBL" id="CP050266">
    <property type="protein sequence ID" value="QIR06444.1"/>
    <property type="molecule type" value="Genomic_DNA"/>
</dbReference>
<evidence type="ECO:0000313" key="13">
    <source>
        <dbReference type="EMBL" id="QIR06444.1"/>
    </source>
</evidence>
<dbReference type="InterPro" id="IPR043132">
    <property type="entry name" value="BCAT-like_C"/>
</dbReference>
<dbReference type="PANTHER" id="PTHR42743">
    <property type="entry name" value="AMINO-ACID AMINOTRANSFERASE"/>
    <property type="match status" value="1"/>
</dbReference>
<comment type="cofactor">
    <cofactor evidence="1 12">
        <name>pyridoxal 5'-phosphate</name>
        <dbReference type="ChEBI" id="CHEBI:597326"/>
    </cofactor>
</comment>
<evidence type="ECO:0000313" key="14">
    <source>
        <dbReference type="Proteomes" id="UP000501408"/>
    </source>
</evidence>
<dbReference type="Gene3D" id="3.30.470.10">
    <property type="match status" value="1"/>
</dbReference>
<dbReference type="Pfam" id="PF01063">
    <property type="entry name" value="Aminotran_4"/>
    <property type="match status" value="1"/>
</dbReference>
<accession>A0ABX6K640</accession>
<organism evidence="13 14">
    <name type="scientific">Salinivibrio costicola</name>
    <name type="common">Vibrio costicola</name>
    <dbReference type="NCBI Taxonomy" id="51367"/>
    <lineage>
        <taxon>Bacteria</taxon>
        <taxon>Pseudomonadati</taxon>
        <taxon>Pseudomonadota</taxon>
        <taxon>Gammaproteobacteria</taxon>
        <taxon>Vibrionales</taxon>
        <taxon>Vibrionaceae</taxon>
        <taxon>Salinivibrio</taxon>
    </lineage>
</organism>
<dbReference type="NCBIfam" id="TIGR03461">
    <property type="entry name" value="pabC_Proteo"/>
    <property type="match status" value="1"/>
</dbReference>
<dbReference type="EC" id="4.1.3.38" evidence="8 10"/>
<evidence type="ECO:0000256" key="8">
    <source>
        <dbReference type="ARBA" id="ARBA00035676"/>
    </source>
</evidence>
<comment type="catalytic activity">
    <reaction evidence="9">
        <text>4-amino-4-deoxychorismate = 4-aminobenzoate + pyruvate + H(+)</text>
        <dbReference type="Rhea" id="RHEA:16201"/>
        <dbReference type="ChEBI" id="CHEBI:15361"/>
        <dbReference type="ChEBI" id="CHEBI:15378"/>
        <dbReference type="ChEBI" id="CHEBI:17836"/>
        <dbReference type="ChEBI" id="CHEBI:58406"/>
        <dbReference type="EC" id="4.1.3.38"/>
    </reaction>
</comment>
<keyword evidence="6 13" id="KW-0456">Lyase</keyword>
<comment type="pathway">
    <text evidence="7">Cofactor biosynthesis; tetrahydrofolate biosynthesis; 4-aminobenzoate from chorismate: step 2/2.</text>
</comment>
<dbReference type="Gene3D" id="3.20.10.10">
    <property type="entry name" value="D-amino Acid Aminotransferase, subunit A, domain 2"/>
    <property type="match status" value="1"/>
</dbReference>
<dbReference type="GO" id="GO:0008696">
    <property type="term" value="F:4-amino-4-deoxychorismate lyase activity"/>
    <property type="evidence" value="ECO:0007669"/>
    <property type="project" value="UniProtKB-EC"/>
</dbReference>
<dbReference type="CDD" id="cd01559">
    <property type="entry name" value="ADCL_like"/>
    <property type="match status" value="1"/>
</dbReference>
<dbReference type="SUPFAM" id="SSF56752">
    <property type="entry name" value="D-aminoacid aminotransferase-like PLP-dependent enzymes"/>
    <property type="match status" value="1"/>
</dbReference>
<evidence type="ECO:0000256" key="2">
    <source>
        <dbReference type="ARBA" id="ARBA00009320"/>
    </source>
</evidence>
<comment type="similarity">
    <text evidence="2 11">Belongs to the class-IV pyridoxal-phosphate-dependent aminotransferase family.</text>
</comment>
<sequence length="275" mass="30424">MQWVNGQPNATVPITDRGLQFGDGCFTTGPSAQGVLQQADAHFERLMSTCQQLAIDGVDWLRLQQTVAHACAQSNQEQVVKIVITRGQGGRGYSPAGCQQPTDIVTLHAFPQHYYQWQQHGISLATTERQLGASPLAGLKHLNRLEQVLLKRELDQRNKLSSATVDDLVVCDLFGNLVETTASNLFWRQGADVYTPALHYAGVDGLMRQRVIAMLEEIPGYRCHLVQQGPDALDQAEEVFITNTLMKVVPVNHIDHLSYSDHTLASALQQRLNAC</sequence>
<gene>
    <name evidence="13" type="primary">pabC</name>
    <name evidence="13" type="ORF">HBA18_08745</name>
</gene>
<comment type="subunit">
    <text evidence="3">Homodimer.</text>
</comment>
<dbReference type="RefSeq" id="WP_167314586.1">
    <property type="nucleotide sequence ID" value="NZ_CP050266.1"/>
</dbReference>
<evidence type="ECO:0000256" key="7">
    <source>
        <dbReference type="ARBA" id="ARBA00035633"/>
    </source>
</evidence>
<evidence type="ECO:0000256" key="6">
    <source>
        <dbReference type="ARBA" id="ARBA00023239"/>
    </source>
</evidence>
<dbReference type="InterPro" id="IPR043131">
    <property type="entry name" value="BCAT-like_N"/>
</dbReference>
<evidence type="ECO:0000256" key="5">
    <source>
        <dbReference type="ARBA" id="ARBA00022909"/>
    </source>
</evidence>
<reference evidence="13 14" key="1">
    <citation type="submission" date="2020-03" db="EMBL/GenBank/DDBJ databases">
        <title>Genome mining reveals the biosynthetic pathways of PHA and ectoines of the halophilic strain Salinivibrio costicola M318 isolated from fermented shrimp paste.</title>
        <authorList>
            <person name="Doan T.V."/>
            <person name="Tran L.T."/>
            <person name="Trieu T.A."/>
            <person name="Nguyen Q.V."/>
            <person name="Quach T.N."/>
            <person name="Phi T.Q."/>
            <person name="Kumar S."/>
        </authorList>
    </citation>
    <scope>NUCLEOTIDE SEQUENCE [LARGE SCALE GENOMIC DNA]</scope>
    <source>
        <strain evidence="13 14">M318</strain>
    </source>
</reference>
<dbReference type="InterPro" id="IPR036038">
    <property type="entry name" value="Aminotransferase-like"/>
</dbReference>
<protein>
    <recommendedName>
        <fullName evidence="8 10">Aminodeoxychorismate lyase</fullName>
        <ecNumber evidence="8 10">4.1.3.38</ecNumber>
    </recommendedName>
</protein>
<dbReference type="PROSITE" id="PS00770">
    <property type="entry name" value="AA_TRANSFER_CLASS_4"/>
    <property type="match status" value="1"/>
</dbReference>
<dbReference type="PANTHER" id="PTHR42743:SF2">
    <property type="entry name" value="AMINODEOXYCHORISMATE LYASE"/>
    <property type="match status" value="1"/>
</dbReference>
<proteinExistence type="inferred from homology"/>
<dbReference type="NCBIfam" id="NF004761">
    <property type="entry name" value="PRK06092.1"/>
    <property type="match status" value="1"/>
</dbReference>
<keyword evidence="14" id="KW-1185">Reference proteome</keyword>
<evidence type="ECO:0000256" key="11">
    <source>
        <dbReference type="RuleBase" id="RU004106"/>
    </source>
</evidence>
<keyword evidence="5" id="KW-0289">Folate biosynthesis</keyword>
<dbReference type="Proteomes" id="UP000501408">
    <property type="component" value="Chromosome 1"/>
</dbReference>
<evidence type="ECO:0000256" key="9">
    <source>
        <dbReference type="ARBA" id="ARBA00049529"/>
    </source>
</evidence>
<dbReference type="InterPro" id="IPR018300">
    <property type="entry name" value="Aminotrans_IV_CS"/>
</dbReference>
<evidence type="ECO:0000256" key="1">
    <source>
        <dbReference type="ARBA" id="ARBA00001933"/>
    </source>
</evidence>
<evidence type="ECO:0000256" key="12">
    <source>
        <dbReference type="RuleBase" id="RU004516"/>
    </source>
</evidence>
<evidence type="ECO:0000256" key="4">
    <source>
        <dbReference type="ARBA" id="ARBA00022898"/>
    </source>
</evidence>
<name>A0ABX6K640_SALCS</name>